<accession>A0AAN7RJH4</accession>
<dbReference type="EMBL" id="JAUNZN010000039">
    <property type="protein sequence ID" value="KAK4806537.1"/>
    <property type="molecule type" value="Genomic_DNA"/>
</dbReference>
<gene>
    <name evidence="1" type="ORF">QYF61_021373</name>
</gene>
<name>A0AAN7RJH4_MYCAM</name>
<organism evidence="1 2">
    <name type="scientific">Mycteria americana</name>
    <name type="common">Wood stork</name>
    <dbReference type="NCBI Taxonomy" id="33587"/>
    <lineage>
        <taxon>Eukaryota</taxon>
        <taxon>Metazoa</taxon>
        <taxon>Chordata</taxon>
        <taxon>Craniata</taxon>
        <taxon>Vertebrata</taxon>
        <taxon>Euteleostomi</taxon>
        <taxon>Archelosauria</taxon>
        <taxon>Archosauria</taxon>
        <taxon>Dinosauria</taxon>
        <taxon>Saurischia</taxon>
        <taxon>Theropoda</taxon>
        <taxon>Coelurosauria</taxon>
        <taxon>Aves</taxon>
        <taxon>Neognathae</taxon>
        <taxon>Neoaves</taxon>
        <taxon>Aequornithes</taxon>
        <taxon>Ciconiiformes</taxon>
        <taxon>Ciconiidae</taxon>
        <taxon>Mycteria</taxon>
    </lineage>
</organism>
<proteinExistence type="predicted"/>
<comment type="caution">
    <text evidence="1">The sequence shown here is derived from an EMBL/GenBank/DDBJ whole genome shotgun (WGS) entry which is preliminary data.</text>
</comment>
<keyword evidence="2" id="KW-1185">Reference proteome</keyword>
<evidence type="ECO:0000313" key="1">
    <source>
        <dbReference type="EMBL" id="KAK4806537.1"/>
    </source>
</evidence>
<dbReference type="Proteomes" id="UP001333110">
    <property type="component" value="Unassembled WGS sequence"/>
</dbReference>
<protein>
    <submittedName>
        <fullName evidence="1">Uncharacterized protein</fullName>
    </submittedName>
</protein>
<sequence length="92" mass="10421">MKKWVEMRRDLGPSLDKCRVIQSTEHSGDQEEADGQRPVLCRTVPEDGAGLPTLSAKEAIDRIIRPALIQSHLEYCTRHPTTPYKTDTYKPS</sequence>
<dbReference type="AlphaFoldDB" id="A0AAN7RJH4"/>
<reference evidence="1 2" key="1">
    <citation type="journal article" date="2023" name="J. Hered.">
        <title>Chromosome-level genome of the wood stork (Mycteria americana) provides insight into avian chromosome evolution.</title>
        <authorList>
            <person name="Flamio R. Jr."/>
            <person name="Ramstad K.M."/>
        </authorList>
    </citation>
    <scope>NUCLEOTIDE SEQUENCE [LARGE SCALE GENOMIC DNA]</scope>
    <source>
        <strain evidence="1">JAX WOST 10</strain>
    </source>
</reference>
<evidence type="ECO:0000313" key="2">
    <source>
        <dbReference type="Proteomes" id="UP001333110"/>
    </source>
</evidence>